<comment type="caution">
    <text evidence="2">The sequence shown here is derived from an EMBL/GenBank/DDBJ whole genome shotgun (WGS) entry which is preliminary data.</text>
</comment>
<sequence>MGLTDQEDMLNEFNKLYNSDTEGELDVSNKNRGEENGGWNKYNNELDIIDEEWRDEEDKEISDDSDSEPDLYALTINKKANDLKKQLEQNHSKLIIKEYNYKRAIFEYLSLLSKNNRHRKIKASLDVAHIENTKKQLE</sequence>
<evidence type="ECO:0000256" key="1">
    <source>
        <dbReference type="SAM" id="MobiDB-lite"/>
    </source>
</evidence>
<feature type="region of interest" description="Disordered" evidence="1">
    <location>
        <begin position="21"/>
        <end position="41"/>
    </location>
</feature>
<name>A0A9N9DVU0_9GLOM</name>
<proteinExistence type="predicted"/>
<reference evidence="2" key="1">
    <citation type="submission" date="2021-06" db="EMBL/GenBank/DDBJ databases">
        <authorList>
            <person name="Kallberg Y."/>
            <person name="Tangrot J."/>
            <person name="Rosling A."/>
        </authorList>
    </citation>
    <scope>NUCLEOTIDE SEQUENCE</scope>
    <source>
        <strain evidence="2">IN212</strain>
    </source>
</reference>
<gene>
    <name evidence="2" type="ORF">RFULGI_LOCUS8456</name>
</gene>
<dbReference type="Proteomes" id="UP000789396">
    <property type="component" value="Unassembled WGS sequence"/>
</dbReference>
<evidence type="ECO:0000313" key="2">
    <source>
        <dbReference type="EMBL" id="CAG8651005.1"/>
    </source>
</evidence>
<evidence type="ECO:0000313" key="3">
    <source>
        <dbReference type="Proteomes" id="UP000789396"/>
    </source>
</evidence>
<dbReference type="OrthoDB" id="2446877at2759"/>
<dbReference type="EMBL" id="CAJVPZ010013688">
    <property type="protein sequence ID" value="CAG8651005.1"/>
    <property type="molecule type" value="Genomic_DNA"/>
</dbReference>
<organism evidence="2 3">
    <name type="scientific">Racocetra fulgida</name>
    <dbReference type="NCBI Taxonomy" id="60492"/>
    <lineage>
        <taxon>Eukaryota</taxon>
        <taxon>Fungi</taxon>
        <taxon>Fungi incertae sedis</taxon>
        <taxon>Mucoromycota</taxon>
        <taxon>Glomeromycotina</taxon>
        <taxon>Glomeromycetes</taxon>
        <taxon>Diversisporales</taxon>
        <taxon>Gigasporaceae</taxon>
        <taxon>Racocetra</taxon>
    </lineage>
</organism>
<protein>
    <submittedName>
        <fullName evidence="2">3983_t:CDS:1</fullName>
    </submittedName>
</protein>
<keyword evidence="3" id="KW-1185">Reference proteome</keyword>
<dbReference type="AlphaFoldDB" id="A0A9N9DVU0"/>
<accession>A0A9N9DVU0</accession>